<evidence type="ECO:0000256" key="1">
    <source>
        <dbReference type="SAM" id="Phobius"/>
    </source>
</evidence>
<dbReference type="OrthoDB" id="4330509at2"/>
<name>A0A4R4VTM8_9PSEU</name>
<keyword evidence="1" id="KW-0812">Transmembrane</keyword>
<organism evidence="2 3">
    <name type="scientific">Saccharopolyspora terrae</name>
    <dbReference type="NCBI Taxonomy" id="2530384"/>
    <lineage>
        <taxon>Bacteria</taxon>
        <taxon>Bacillati</taxon>
        <taxon>Actinomycetota</taxon>
        <taxon>Actinomycetes</taxon>
        <taxon>Pseudonocardiales</taxon>
        <taxon>Pseudonocardiaceae</taxon>
        <taxon>Saccharopolyspora</taxon>
    </lineage>
</organism>
<feature type="transmembrane region" description="Helical" evidence="1">
    <location>
        <begin position="20"/>
        <end position="42"/>
    </location>
</feature>
<comment type="caution">
    <text evidence="2">The sequence shown here is derived from an EMBL/GenBank/DDBJ whole genome shotgun (WGS) entry which is preliminary data.</text>
</comment>
<dbReference type="EMBL" id="SMKS01000015">
    <property type="protein sequence ID" value="TDD06643.1"/>
    <property type="molecule type" value="Genomic_DNA"/>
</dbReference>
<evidence type="ECO:0000313" key="2">
    <source>
        <dbReference type="EMBL" id="TDD06643.1"/>
    </source>
</evidence>
<gene>
    <name evidence="2" type="ORF">E1181_11595</name>
</gene>
<dbReference type="Proteomes" id="UP000295674">
    <property type="component" value="Unassembled WGS sequence"/>
</dbReference>
<accession>A0A4R4VTM8</accession>
<keyword evidence="1" id="KW-1133">Transmembrane helix</keyword>
<sequence length="244" mass="27738">MYLPSFVKQFLELIKDYDPPAVSAAAAVCSLVVSTAAAFFAFRAYRKQSGQLNLAQKHDLRWQSSKIAAWIAEDDGCGTSRIGTTTVNHFVDHGLWYINASDLPVYQVHLLVDNQESARWIRYKCVTVYERLMPTEEPQCLPLDARKVFPRSVELAKQLHDEMPVEIHEKVAKDPLLGGGLTSEQRNQHNKAWAALQASMEEELRYLMKTGVLDFRDSEGNRWRRHLDGHLETVRLSSPRIVSG</sequence>
<proteinExistence type="predicted"/>
<keyword evidence="3" id="KW-1185">Reference proteome</keyword>
<keyword evidence="1" id="KW-0472">Membrane</keyword>
<dbReference type="AlphaFoldDB" id="A0A4R4VTM8"/>
<protein>
    <submittedName>
        <fullName evidence="2">Uncharacterized protein</fullName>
    </submittedName>
</protein>
<evidence type="ECO:0000313" key="3">
    <source>
        <dbReference type="Proteomes" id="UP000295674"/>
    </source>
</evidence>
<reference evidence="2 3" key="1">
    <citation type="submission" date="2019-03" db="EMBL/GenBank/DDBJ databases">
        <title>Draft genome sequences of novel Actinobacteria.</title>
        <authorList>
            <person name="Sahin N."/>
            <person name="Ay H."/>
            <person name="Saygin H."/>
        </authorList>
    </citation>
    <scope>NUCLEOTIDE SEQUENCE [LARGE SCALE GENOMIC DNA]</scope>
    <source>
        <strain evidence="2 3">16K309</strain>
    </source>
</reference>
<dbReference type="RefSeq" id="WP_132673979.1">
    <property type="nucleotide sequence ID" value="NZ_SMKS01000015.1"/>
</dbReference>